<comment type="caution">
    <text evidence="2">The sequence shown here is derived from an EMBL/GenBank/DDBJ whole genome shotgun (WGS) entry which is preliminary data.</text>
</comment>
<dbReference type="InterPro" id="IPR001173">
    <property type="entry name" value="Glyco_trans_2-like"/>
</dbReference>
<evidence type="ECO:0000259" key="1">
    <source>
        <dbReference type="Pfam" id="PF00535"/>
    </source>
</evidence>
<name>A0A1F5X1Q4_9BACT</name>
<gene>
    <name evidence="2" type="ORF">A2924_00965</name>
</gene>
<evidence type="ECO:0000313" key="2">
    <source>
        <dbReference type="EMBL" id="OGF81763.1"/>
    </source>
</evidence>
<reference evidence="2 3" key="1">
    <citation type="journal article" date="2016" name="Nat. Commun.">
        <title>Thousands of microbial genomes shed light on interconnected biogeochemical processes in an aquifer system.</title>
        <authorList>
            <person name="Anantharaman K."/>
            <person name="Brown C.T."/>
            <person name="Hug L.A."/>
            <person name="Sharon I."/>
            <person name="Castelle C.J."/>
            <person name="Probst A.J."/>
            <person name="Thomas B.C."/>
            <person name="Singh A."/>
            <person name="Wilkins M.J."/>
            <person name="Karaoz U."/>
            <person name="Brodie E.L."/>
            <person name="Williams K.H."/>
            <person name="Hubbard S.S."/>
            <person name="Banfield J.F."/>
        </authorList>
    </citation>
    <scope>NUCLEOTIDE SEQUENCE [LARGE SCALE GENOMIC DNA]</scope>
</reference>
<dbReference type="PANTHER" id="PTHR22916">
    <property type="entry name" value="GLYCOSYLTRANSFERASE"/>
    <property type="match status" value="1"/>
</dbReference>
<dbReference type="EMBL" id="MFIA01000036">
    <property type="protein sequence ID" value="OGF81763.1"/>
    <property type="molecule type" value="Genomic_DNA"/>
</dbReference>
<dbReference type="Proteomes" id="UP000178046">
    <property type="component" value="Unassembled WGS sequence"/>
</dbReference>
<dbReference type="GO" id="GO:0016758">
    <property type="term" value="F:hexosyltransferase activity"/>
    <property type="evidence" value="ECO:0007669"/>
    <property type="project" value="UniProtKB-ARBA"/>
</dbReference>
<dbReference type="PANTHER" id="PTHR22916:SF3">
    <property type="entry name" value="UDP-GLCNAC:BETAGAL BETA-1,3-N-ACETYLGLUCOSAMINYLTRANSFERASE-LIKE PROTEIN 1"/>
    <property type="match status" value="1"/>
</dbReference>
<dbReference type="Gene3D" id="3.90.550.10">
    <property type="entry name" value="Spore Coat Polysaccharide Biosynthesis Protein SpsA, Chain A"/>
    <property type="match status" value="1"/>
</dbReference>
<evidence type="ECO:0000313" key="3">
    <source>
        <dbReference type="Proteomes" id="UP000178046"/>
    </source>
</evidence>
<dbReference type="CDD" id="cd00761">
    <property type="entry name" value="Glyco_tranf_GTA_type"/>
    <property type="match status" value="1"/>
</dbReference>
<proteinExistence type="predicted"/>
<sequence length="302" mass="34964">MKTIINEPLVSVGFTTKDRANLLSAALESLLSQTYKNIEFIVSDNASSDNTENVIHAYAAKDSRIRYMRQSVDIGGLENMAFTLQEARGEYFMWAADDDWWDPRFVESLVSALEKNPDYGVAMSHYYDKKIVDGRDIDGKLRAHDYTNMSHSDLYKLYIGRRKSFLGLVSGPQPPPIFIGGLYRTNLRKKMSIPLCYNGIYIFLSEAALATRFYSVPDALFIKFSDPRPHKERHANHSYQRVHEQPFAVTRYAIILVSHLLFSKAIPLHRKVLIFRPWIERVWRYKRAIAYELIKRNAWTGL</sequence>
<accession>A0A1F5X1Q4</accession>
<protein>
    <recommendedName>
        <fullName evidence="1">Glycosyltransferase 2-like domain-containing protein</fullName>
    </recommendedName>
</protein>
<feature type="domain" description="Glycosyltransferase 2-like" evidence="1">
    <location>
        <begin position="11"/>
        <end position="130"/>
    </location>
</feature>
<dbReference type="InterPro" id="IPR029044">
    <property type="entry name" value="Nucleotide-diphossugar_trans"/>
</dbReference>
<dbReference type="SUPFAM" id="SSF53448">
    <property type="entry name" value="Nucleotide-diphospho-sugar transferases"/>
    <property type="match status" value="1"/>
</dbReference>
<dbReference type="AlphaFoldDB" id="A0A1F5X1Q4"/>
<dbReference type="Pfam" id="PF00535">
    <property type="entry name" value="Glycos_transf_2"/>
    <property type="match status" value="1"/>
</dbReference>
<organism evidence="2 3">
    <name type="scientific">Candidatus Giovannonibacteria bacterium RIFCSPLOWO2_01_FULL_44_16</name>
    <dbReference type="NCBI Taxonomy" id="1798348"/>
    <lineage>
        <taxon>Bacteria</taxon>
        <taxon>Candidatus Giovannoniibacteriota</taxon>
    </lineage>
</organism>